<evidence type="ECO:0000313" key="2">
    <source>
        <dbReference type="Proteomes" id="UP000023152"/>
    </source>
</evidence>
<dbReference type="Proteomes" id="UP000023152">
    <property type="component" value="Unassembled WGS sequence"/>
</dbReference>
<keyword evidence="2" id="KW-1185">Reference proteome</keyword>
<gene>
    <name evidence="1" type="ORF">RFI_35800</name>
</gene>
<dbReference type="GO" id="GO:0004842">
    <property type="term" value="F:ubiquitin-protein transferase activity"/>
    <property type="evidence" value="ECO:0007669"/>
    <property type="project" value="InterPro"/>
</dbReference>
<protein>
    <recommendedName>
        <fullName evidence="3">Cyclin N-terminal domain-containing protein</fullName>
    </recommendedName>
</protein>
<dbReference type="PANTHER" id="PTHR22605:SF1">
    <property type="entry name" value="RZ-TYPE DOMAIN-CONTAINING PROTEIN"/>
    <property type="match status" value="1"/>
</dbReference>
<dbReference type="AlphaFoldDB" id="X6LJ40"/>
<comment type="caution">
    <text evidence="1">The sequence shown here is derived from an EMBL/GenBank/DDBJ whole genome shotgun (WGS) entry which is preliminary data.</text>
</comment>
<organism evidence="1 2">
    <name type="scientific">Reticulomyxa filosa</name>
    <dbReference type="NCBI Taxonomy" id="46433"/>
    <lineage>
        <taxon>Eukaryota</taxon>
        <taxon>Sar</taxon>
        <taxon>Rhizaria</taxon>
        <taxon>Retaria</taxon>
        <taxon>Foraminifera</taxon>
        <taxon>Monothalamids</taxon>
        <taxon>Reticulomyxidae</taxon>
        <taxon>Reticulomyxa</taxon>
    </lineage>
</organism>
<accession>X6LJ40</accession>
<dbReference type="GO" id="GO:0016887">
    <property type="term" value="F:ATP hydrolysis activity"/>
    <property type="evidence" value="ECO:0007669"/>
    <property type="project" value="InterPro"/>
</dbReference>
<sequence length="149" mass="17956">MIKNRKKELNEPLQIMFDNEVSFIVEQICKSQKFVRTKLQDVAMVSLRDVERCLNIFVWLANKYFADTSNIRQCLVISMGICYYYRLKPKEREEYKKEMTTQKINFLEVLERERDLFCNALVYPPGNKYITILYFVFTKLNKYVTFSIK</sequence>
<evidence type="ECO:0000313" key="1">
    <source>
        <dbReference type="EMBL" id="ETO01639.1"/>
    </source>
</evidence>
<name>X6LJ40_RETFI</name>
<dbReference type="EMBL" id="ASPP01037774">
    <property type="protein sequence ID" value="ETO01639.1"/>
    <property type="molecule type" value="Genomic_DNA"/>
</dbReference>
<proteinExistence type="predicted"/>
<dbReference type="InterPro" id="IPR031248">
    <property type="entry name" value="RNF213"/>
</dbReference>
<dbReference type="PANTHER" id="PTHR22605">
    <property type="entry name" value="RZ-TYPE DOMAIN-CONTAINING PROTEIN"/>
    <property type="match status" value="1"/>
</dbReference>
<dbReference type="OrthoDB" id="2423195at2759"/>
<reference evidence="1 2" key="1">
    <citation type="journal article" date="2013" name="Curr. Biol.">
        <title>The Genome of the Foraminiferan Reticulomyxa filosa.</title>
        <authorList>
            <person name="Glockner G."/>
            <person name="Hulsmann N."/>
            <person name="Schleicher M."/>
            <person name="Noegel A.A."/>
            <person name="Eichinger L."/>
            <person name="Gallinger C."/>
            <person name="Pawlowski J."/>
            <person name="Sierra R."/>
            <person name="Euteneuer U."/>
            <person name="Pillet L."/>
            <person name="Moustafa A."/>
            <person name="Platzer M."/>
            <person name="Groth M."/>
            <person name="Szafranski K."/>
            <person name="Schliwa M."/>
        </authorList>
    </citation>
    <scope>NUCLEOTIDE SEQUENCE [LARGE SCALE GENOMIC DNA]</scope>
</reference>
<evidence type="ECO:0008006" key="3">
    <source>
        <dbReference type="Google" id="ProtNLM"/>
    </source>
</evidence>